<dbReference type="EMBL" id="BAAASG010000008">
    <property type="protein sequence ID" value="GAA2493291.1"/>
    <property type="molecule type" value="Genomic_DNA"/>
</dbReference>
<feature type="chain" id="PRO_5045828216" description="Secreted protein" evidence="1">
    <location>
        <begin position="27"/>
        <end position="135"/>
    </location>
</feature>
<proteinExistence type="predicted"/>
<dbReference type="RefSeq" id="WP_344401408.1">
    <property type="nucleotide sequence ID" value="NZ_BAAASG010000008.1"/>
</dbReference>
<gene>
    <name evidence="2" type="ORF">GCM10010276_36580</name>
</gene>
<evidence type="ECO:0000313" key="3">
    <source>
        <dbReference type="Proteomes" id="UP001501777"/>
    </source>
</evidence>
<evidence type="ECO:0000256" key="1">
    <source>
        <dbReference type="SAM" id="SignalP"/>
    </source>
</evidence>
<keyword evidence="1" id="KW-0732">Signal</keyword>
<organism evidence="2 3">
    <name type="scientific">Streptomyces longisporus</name>
    <dbReference type="NCBI Taxonomy" id="1948"/>
    <lineage>
        <taxon>Bacteria</taxon>
        <taxon>Bacillati</taxon>
        <taxon>Actinomycetota</taxon>
        <taxon>Actinomycetes</taxon>
        <taxon>Kitasatosporales</taxon>
        <taxon>Streptomycetaceae</taxon>
        <taxon>Streptomyces</taxon>
    </lineage>
</organism>
<sequence>MRRTQLVLTALVALGAIAAGTGSAAADDVLLPDPGEDGLLWVTGQTGDGGAVSAGATQYRRTVLTVACKGGGHVRVTMQSLDTQVAEFSVRCPARSAGVGSVTLDQGVVQSGSFGVGIHASKQTIRWALTVAQPR</sequence>
<evidence type="ECO:0000313" key="2">
    <source>
        <dbReference type="EMBL" id="GAA2493291.1"/>
    </source>
</evidence>
<evidence type="ECO:0008006" key="4">
    <source>
        <dbReference type="Google" id="ProtNLM"/>
    </source>
</evidence>
<dbReference type="Proteomes" id="UP001501777">
    <property type="component" value="Unassembled WGS sequence"/>
</dbReference>
<protein>
    <recommendedName>
        <fullName evidence="4">Secreted protein</fullName>
    </recommendedName>
</protein>
<name>A0ABN3LZZ4_STRLO</name>
<feature type="signal peptide" evidence="1">
    <location>
        <begin position="1"/>
        <end position="26"/>
    </location>
</feature>
<keyword evidence="3" id="KW-1185">Reference proteome</keyword>
<comment type="caution">
    <text evidence="2">The sequence shown here is derived from an EMBL/GenBank/DDBJ whole genome shotgun (WGS) entry which is preliminary data.</text>
</comment>
<accession>A0ABN3LZZ4</accession>
<reference evidence="2 3" key="1">
    <citation type="journal article" date="2019" name="Int. J. Syst. Evol. Microbiol.">
        <title>The Global Catalogue of Microorganisms (GCM) 10K type strain sequencing project: providing services to taxonomists for standard genome sequencing and annotation.</title>
        <authorList>
            <consortium name="The Broad Institute Genomics Platform"/>
            <consortium name="The Broad Institute Genome Sequencing Center for Infectious Disease"/>
            <person name="Wu L."/>
            <person name="Ma J."/>
        </authorList>
    </citation>
    <scope>NUCLEOTIDE SEQUENCE [LARGE SCALE GENOMIC DNA]</scope>
    <source>
        <strain evidence="2 3">JCM 4395</strain>
    </source>
</reference>